<gene>
    <name evidence="2" type="ORF">DMX08_07640</name>
</gene>
<reference evidence="2 3" key="1">
    <citation type="submission" date="2018-06" db="EMBL/GenBank/DDBJ databases">
        <title>Pseudomonas diversity within urban Lake Michigan freshwaters.</title>
        <authorList>
            <person name="Batrich M."/>
            <person name="Hatzopoulos T."/>
            <person name="Putonti C."/>
        </authorList>
    </citation>
    <scope>NUCLEOTIDE SEQUENCE [LARGE SCALE GENOMIC DNA]</scope>
    <source>
        <strain evidence="2 3">MB-090624</strain>
    </source>
</reference>
<accession>A0A9Q6IIG6</accession>
<dbReference type="EMBL" id="QJRN01000004">
    <property type="protein sequence ID" value="PYC39886.1"/>
    <property type="molecule type" value="Genomic_DNA"/>
</dbReference>
<evidence type="ECO:0000313" key="2">
    <source>
        <dbReference type="EMBL" id="PYC39886.1"/>
    </source>
</evidence>
<comment type="caution">
    <text evidence="2">The sequence shown here is derived from an EMBL/GenBank/DDBJ whole genome shotgun (WGS) entry which is preliminary data.</text>
</comment>
<organism evidence="2 3">
    <name type="scientific">Pseudomonas protegens</name>
    <dbReference type="NCBI Taxonomy" id="380021"/>
    <lineage>
        <taxon>Bacteria</taxon>
        <taxon>Pseudomonadati</taxon>
        <taxon>Pseudomonadota</taxon>
        <taxon>Gammaproteobacteria</taxon>
        <taxon>Pseudomonadales</taxon>
        <taxon>Pseudomonadaceae</taxon>
        <taxon>Pseudomonas</taxon>
    </lineage>
</organism>
<name>A0A9Q6IIG6_9PSED</name>
<feature type="region of interest" description="Disordered" evidence="1">
    <location>
        <begin position="1"/>
        <end position="37"/>
    </location>
</feature>
<evidence type="ECO:0000256" key="1">
    <source>
        <dbReference type="SAM" id="MobiDB-lite"/>
    </source>
</evidence>
<evidence type="ECO:0000313" key="3">
    <source>
        <dbReference type="Proteomes" id="UP000248188"/>
    </source>
</evidence>
<dbReference type="Proteomes" id="UP000248188">
    <property type="component" value="Unassembled WGS sequence"/>
</dbReference>
<dbReference type="AlphaFoldDB" id="A0A9Q6IIG6"/>
<sequence>MRIMGPPSGSRHVTQPARSPQPRIERSSAINRRSRLAGEEALEPCVVREDAFAGKPAPTQTSSYTSRISRRGRSGRSAGLPRSWRRPGPRRPPAPV</sequence>
<feature type="region of interest" description="Disordered" evidence="1">
    <location>
        <begin position="50"/>
        <end position="96"/>
    </location>
</feature>
<proteinExistence type="predicted"/>
<protein>
    <submittedName>
        <fullName evidence="2">Uncharacterized protein</fullName>
    </submittedName>
</protein>